<proteinExistence type="predicted"/>
<sequence length="84" mass="9663">MKKQDIFRTSIFLRTQRLPVRFDGEHDDQRVQHTDENGRHSGQHLEVGDSLLVVVESAVKKCAETMELTPMNKLLHVDSTEMMA</sequence>
<dbReference type="Proteomes" id="UP000887572">
    <property type="component" value="Unplaced"/>
</dbReference>
<name>A0A914H2T7_GLORO</name>
<dbReference type="WBParaSite" id="Gr19_v10_g1335.t1">
    <property type="protein sequence ID" value="Gr19_v10_g1335.t1"/>
    <property type="gene ID" value="Gr19_v10_g1335"/>
</dbReference>
<keyword evidence="1" id="KW-1185">Reference proteome</keyword>
<evidence type="ECO:0000313" key="1">
    <source>
        <dbReference type="Proteomes" id="UP000887572"/>
    </source>
</evidence>
<dbReference type="AlphaFoldDB" id="A0A914H2T7"/>
<protein>
    <submittedName>
        <fullName evidence="2">Uncharacterized protein</fullName>
    </submittedName>
</protein>
<evidence type="ECO:0000313" key="2">
    <source>
        <dbReference type="WBParaSite" id="Gr19_v10_g1335.t1"/>
    </source>
</evidence>
<reference evidence="2" key="1">
    <citation type="submission" date="2022-11" db="UniProtKB">
        <authorList>
            <consortium name="WormBaseParasite"/>
        </authorList>
    </citation>
    <scope>IDENTIFICATION</scope>
</reference>
<accession>A0A914H2T7</accession>
<organism evidence="1 2">
    <name type="scientific">Globodera rostochiensis</name>
    <name type="common">Golden nematode worm</name>
    <name type="synonym">Heterodera rostochiensis</name>
    <dbReference type="NCBI Taxonomy" id="31243"/>
    <lineage>
        <taxon>Eukaryota</taxon>
        <taxon>Metazoa</taxon>
        <taxon>Ecdysozoa</taxon>
        <taxon>Nematoda</taxon>
        <taxon>Chromadorea</taxon>
        <taxon>Rhabditida</taxon>
        <taxon>Tylenchina</taxon>
        <taxon>Tylenchomorpha</taxon>
        <taxon>Tylenchoidea</taxon>
        <taxon>Heteroderidae</taxon>
        <taxon>Heteroderinae</taxon>
        <taxon>Globodera</taxon>
    </lineage>
</organism>